<comment type="caution">
    <text evidence="2">The sequence shown here is derived from an EMBL/GenBank/DDBJ whole genome shotgun (WGS) entry which is preliminary data.</text>
</comment>
<evidence type="ECO:0000256" key="1">
    <source>
        <dbReference type="SAM" id="MobiDB-lite"/>
    </source>
</evidence>
<keyword evidence="3" id="KW-1185">Reference proteome</keyword>
<feature type="compositionally biased region" description="Basic and acidic residues" evidence="1">
    <location>
        <begin position="157"/>
        <end position="169"/>
    </location>
</feature>
<dbReference type="EMBL" id="JBAHYK010000302">
    <property type="protein sequence ID" value="KAL0575462.1"/>
    <property type="molecule type" value="Genomic_DNA"/>
</dbReference>
<feature type="compositionally biased region" description="Basic residues" evidence="1">
    <location>
        <begin position="10"/>
        <end position="19"/>
    </location>
</feature>
<evidence type="ECO:0000313" key="3">
    <source>
        <dbReference type="Proteomes" id="UP001465976"/>
    </source>
</evidence>
<reference evidence="2 3" key="1">
    <citation type="submission" date="2024-02" db="EMBL/GenBank/DDBJ databases">
        <title>A draft genome for the cacao thread blight pathogen Marasmius crinis-equi.</title>
        <authorList>
            <person name="Cohen S.P."/>
            <person name="Baruah I.K."/>
            <person name="Amoako-Attah I."/>
            <person name="Bukari Y."/>
            <person name="Meinhardt L.W."/>
            <person name="Bailey B.A."/>
        </authorList>
    </citation>
    <scope>NUCLEOTIDE SEQUENCE [LARGE SCALE GENOMIC DNA]</scope>
    <source>
        <strain evidence="2 3">GH-76</strain>
    </source>
</reference>
<proteinExistence type="predicted"/>
<name>A0ABR3FJA8_9AGAR</name>
<feature type="region of interest" description="Disordered" evidence="1">
    <location>
        <begin position="1"/>
        <end position="36"/>
    </location>
</feature>
<protein>
    <submittedName>
        <fullName evidence="2">Uncharacterized protein</fullName>
    </submittedName>
</protein>
<sequence length="178" mass="20316">MSGQTAAGPSRKKAQKKSNNHNTGVPQGADHKHESHGVTADGWIWSTHKTGKMTEKELKEWEETYMWHALASKEHSSTQGHQAYANEHTDMYEALRLDCVDKYKGCGLPILCNIPAGLTLADQALLFWEAESKYFTFDWSKKLVFKDPMCHASGFRDIQKEETPKRKQEDDEDEEEDD</sequence>
<gene>
    <name evidence="2" type="ORF">V5O48_006514</name>
</gene>
<organism evidence="2 3">
    <name type="scientific">Marasmius crinis-equi</name>
    <dbReference type="NCBI Taxonomy" id="585013"/>
    <lineage>
        <taxon>Eukaryota</taxon>
        <taxon>Fungi</taxon>
        <taxon>Dikarya</taxon>
        <taxon>Basidiomycota</taxon>
        <taxon>Agaricomycotina</taxon>
        <taxon>Agaricomycetes</taxon>
        <taxon>Agaricomycetidae</taxon>
        <taxon>Agaricales</taxon>
        <taxon>Marasmiineae</taxon>
        <taxon>Marasmiaceae</taxon>
        <taxon>Marasmius</taxon>
    </lineage>
</organism>
<evidence type="ECO:0000313" key="2">
    <source>
        <dbReference type="EMBL" id="KAL0575462.1"/>
    </source>
</evidence>
<dbReference type="Proteomes" id="UP001465976">
    <property type="component" value="Unassembled WGS sequence"/>
</dbReference>
<accession>A0ABR3FJA8</accession>
<feature type="region of interest" description="Disordered" evidence="1">
    <location>
        <begin position="155"/>
        <end position="178"/>
    </location>
</feature>